<dbReference type="AlphaFoldDB" id="A0A955RIZ4"/>
<proteinExistence type="predicted"/>
<feature type="transmembrane region" description="Helical" evidence="1">
    <location>
        <begin position="96"/>
        <end position="114"/>
    </location>
</feature>
<evidence type="ECO:0000256" key="1">
    <source>
        <dbReference type="SAM" id="Phobius"/>
    </source>
</evidence>
<reference evidence="2" key="2">
    <citation type="journal article" date="2021" name="Microbiome">
        <title>Successional dynamics and alternative stable states in a saline activated sludge microbial community over 9 years.</title>
        <authorList>
            <person name="Wang Y."/>
            <person name="Ye J."/>
            <person name="Ju F."/>
            <person name="Liu L."/>
            <person name="Boyd J.A."/>
            <person name="Deng Y."/>
            <person name="Parks D.H."/>
            <person name="Jiang X."/>
            <person name="Yin X."/>
            <person name="Woodcroft B.J."/>
            <person name="Tyson G.W."/>
            <person name="Hugenholtz P."/>
            <person name="Polz M.F."/>
            <person name="Zhang T."/>
        </authorList>
    </citation>
    <scope>NUCLEOTIDE SEQUENCE</scope>
    <source>
        <strain evidence="2">HKST-UBA14</strain>
    </source>
</reference>
<organism evidence="2 3">
    <name type="scientific">Candidatus Dojkabacteria bacterium</name>
    <dbReference type="NCBI Taxonomy" id="2099670"/>
    <lineage>
        <taxon>Bacteria</taxon>
        <taxon>Candidatus Dojkabacteria</taxon>
    </lineage>
</organism>
<name>A0A955RIZ4_9BACT</name>
<evidence type="ECO:0000313" key="3">
    <source>
        <dbReference type="Proteomes" id="UP000783287"/>
    </source>
</evidence>
<comment type="caution">
    <text evidence="2">The sequence shown here is derived from an EMBL/GenBank/DDBJ whole genome shotgun (WGS) entry which is preliminary data.</text>
</comment>
<gene>
    <name evidence="2" type="ORF">KC909_02680</name>
</gene>
<keyword evidence="1" id="KW-0812">Transmembrane</keyword>
<dbReference type="EMBL" id="JAGQLK010000044">
    <property type="protein sequence ID" value="MCA9383248.1"/>
    <property type="molecule type" value="Genomic_DNA"/>
</dbReference>
<feature type="transmembrane region" description="Helical" evidence="1">
    <location>
        <begin position="15"/>
        <end position="35"/>
    </location>
</feature>
<accession>A0A955RIZ4</accession>
<sequence length="167" mass="19077">MIKAIANFITKKKYLPIRLAFLVWISLFIGVFFVFEQKQYIDLGFLPETGIIDVCRDVSRKEETNQLSEVEEGYVDFCKENVKTTSPAINYPAQKVVVIAMGVMLITLILYFLVKYEFAKSALNVFDRAFVGSDDIANSEHKTGFASWMLLLFFLVIGVLFIADNYI</sequence>
<keyword evidence="1" id="KW-1133">Transmembrane helix</keyword>
<reference evidence="2" key="1">
    <citation type="submission" date="2020-04" db="EMBL/GenBank/DDBJ databases">
        <authorList>
            <person name="Zhang T."/>
        </authorList>
    </citation>
    <scope>NUCLEOTIDE SEQUENCE</scope>
    <source>
        <strain evidence="2">HKST-UBA14</strain>
    </source>
</reference>
<feature type="transmembrane region" description="Helical" evidence="1">
    <location>
        <begin position="145"/>
        <end position="163"/>
    </location>
</feature>
<evidence type="ECO:0000313" key="2">
    <source>
        <dbReference type="EMBL" id="MCA9383248.1"/>
    </source>
</evidence>
<protein>
    <submittedName>
        <fullName evidence="2">Uncharacterized protein</fullName>
    </submittedName>
</protein>
<dbReference type="Proteomes" id="UP000783287">
    <property type="component" value="Unassembled WGS sequence"/>
</dbReference>
<keyword evidence="1" id="KW-0472">Membrane</keyword>